<dbReference type="InterPro" id="IPR011990">
    <property type="entry name" value="TPR-like_helical_dom_sf"/>
</dbReference>
<organism evidence="1 2">
    <name type="scientific">Sedimenticola thiotaurini</name>
    <dbReference type="NCBI Taxonomy" id="1543721"/>
    <lineage>
        <taxon>Bacteria</taxon>
        <taxon>Pseudomonadati</taxon>
        <taxon>Pseudomonadota</taxon>
        <taxon>Gammaproteobacteria</taxon>
        <taxon>Chromatiales</taxon>
        <taxon>Sedimenticolaceae</taxon>
        <taxon>Sedimenticola</taxon>
    </lineage>
</organism>
<dbReference type="EMBL" id="VMRY01000150">
    <property type="protein sequence ID" value="TVT47658.1"/>
    <property type="molecule type" value="Genomic_DNA"/>
</dbReference>
<dbReference type="Gene3D" id="1.25.40.10">
    <property type="entry name" value="Tetratricopeptide repeat domain"/>
    <property type="match status" value="1"/>
</dbReference>
<evidence type="ECO:0000313" key="2">
    <source>
        <dbReference type="Proteomes" id="UP000317355"/>
    </source>
</evidence>
<dbReference type="AlphaFoldDB" id="A0A558CFX2"/>
<dbReference type="Proteomes" id="UP000317355">
    <property type="component" value="Unassembled WGS sequence"/>
</dbReference>
<gene>
    <name evidence="1" type="ORF">FHK82_18060</name>
</gene>
<dbReference type="SUPFAM" id="SSF48452">
    <property type="entry name" value="TPR-like"/>
    <property type="match status" value="1"/>
</dbReference>
<reference evidence="1 2" key="1">
    <citation type="submission" date="2019-07" db="EMBL/GenBank/DDBJ databases">
        <title>The pathways for chlorine oxyanion respiration interact through the shared metabolite chlorate.</title>
        <authorList>
            <person name="Barnum T.P."/>
            <person name="Cheng Y."/>
            <person name="Hill K.A."/>
            <person name="Lucas L.N."/>
            <person name="Carlson H.K."/>
            <person name="Coates J.D."/>
        </authorList>
    </citation>
    <scope>NUCLEOTIDE SEQUENCE [LARGE SCALE GENOMIC DNA]</scope>
    <source>
        <strain evidence="1">BK-3</strain>
    </source>
</reference>
<name>A0A558CFX2_9GAMM</name>
<evidence type="ECO:0000313" key="1">
    <source>
        <dbReference type="EMBL" id="TVT47658.1"/>
    </source>
</evidence>
<protein>
    <recommendedName>
        <fullName evidence="3">Sel1 repeat family protein</fullName>
    </recommendedName>
</protein>
<comment type="caution">
    <text evidence="1">The sequence shown here is derived from an EMBL/GenBank/DDBJ whole genome shotgun (WGS) entry which is preliminary data.</text>
</comment>
<evidence type="ECO:0008006" key="3">
    <source>
        <dbReference type="Google" id="ProtNLM"/>
    </source>
</evidence>
<proteinExistence type="predicted"/>
<sequence>MSTSDPNVKIQQAYRLMDEDRALMAEDLIRQAMLDYKEAANSEGMAEAYFAYGSLYKHNTYHKHSAIFKKWGTYDGSYDKSISNFENAVRKFEEAGSEIGAVKSLVGIGEAYNIKNEDITSCRYYAKALARYNEGKTSGAITKEPVIYVKGAKNVGQVIEALMKRERCT</sequence>
<accession>A0A558CFX2</accession>